<dbReference type="AlphaFoldDB" id="B8AAV2"/>
<feature type="compositionally biased region" description="Basic and acidic residues" evidence="1">
    <location>
        <begin position="63"/>
        <end position="73"/>
    </location>
</feature>
<dbReference type="EMBL" id="CM000126">
    <property type="protein sequence ID" value="EEC71641.1"/>
    <property type="molecule type" value="Genomic_DNA"/>
</dbReference>
<feature type="region of interest" description="Disordered" evidence="1">
    <location>
        <begin position="33"/>
        <end position="111"/>
    </location>
</feature>
<organism evidence="2 3">
    <name type="scientific">Oryza sativa subsp. indica</name>
    <name type="common">Rice</name>
    <dbReference type="NCBI Taxonomy" id="39946"/>
    <lineage>
        <taxon>Eukaryota</taxon>
        <taxon>Viridiplantae</taxon>
        <taxon>Streptophyta</taxon>
        <taxon>Embryophyta</taxon>
        <taxon>Tracheophyta</taxon>
        <taxon>Spermatophyta</taxon>
        <taxon>Magnoliopsida</taxon>
        <taxon>Liliopsida</taxon>
        <taxon>Poales</taxon>
        <taxon>Poaceae</taxon>
        <taxon>BOP clade</taxon>
        <taxon>Oryzoideae</taxon>
        <taxon>Oryzeae</taxon>
        <taxon>Oryzinae</taxon>
        <taxon>Oryza</taxon>
        <taxon>Oryza sativa</taxon>
    </lineage>
</organism>
<sequence>MRLANEVQPHPRGALVSAWIEYIIRGVGVRRSHAGSGGDRGWHGGAQVGAAGRRSQPFVAARRGAEEAERRASDAGAGGRSGVRQIWPSRGQIGCGRRRSPRRVGDSDGGMVEALPWPVAEEDDGVRPARRLHVAAVSEAGGMEAVTVRPAQARATTEVYT</sequence>
<gene>
    <name evidence="2" type="ORF">OsI_04074</name>
</gene>
<dbReference type="Gramene" id="BGIOSGA000652-TA">
    <property type="protein sequence ID" value="BGIOSGA000652-PA"/>
    <property type="gene ID" value="BGIOSGA000652"/>
</dbReference>
<evidence type="ECO:0000313" key="3">
    <source>
        <dbReference type="Proteomes" id="UP000007015"/>
    </source>
</evidence>
<evidence type="ECO:0000313" key="2">
    <source>
        <dbReference type="EMBL" id="EEC71641.1"/>
    </source>
</evidence>
<evidence type="ECO:0000256" key="1">
    <source>
        <dbReference type="SAM" id="MobiDB-lite"/>
    </source>
</evidence>
<name>B8AAV2_ORYSI</name>
<protein>
    <submittedName>
        <fullName evidence="2">Uncharacterized protein</fullName>
    </submittedName>
</protein>
<reference evidence="2 3" key="1">
    <citation type="journal article" date="2005" name="PLoS Biol.">
        <title>The genomes of Oryza sativa: a history of duplications.</title>
        <authorList>
            <person name="Yu J."/>
            <person name="Wang J."/>
            <person name="Lin W."/>
            <person name="Li S."/>
            <person name="Li H."/>
            <person name="Zhou J."/>
            <person name="Ni P."/>
            <person name="Dong W."/>
            <person name="Hu S."/>
            <person name="Zeng C."/>
            <person name="Zhang J."/>
            <person name="Zhang Y."/>
            <person name="Li R."/>
            <person name="Xu Z."/>
            <person name="Li S."/>
            <person name="Li X."/>
            <person name="Zheng H."/>
            <person name="Cong L."/>
            <person name="Lin L."/>
            <person name="Yin J."/>
            <person name="Geng J."/>
            <person name="Li G."/>
            <person name="Shi J."/>
            <person name="Liu J."/>
            <person name="Lv H."/>
            <person name="Li J."/>
            <person name="Wang J."/>
            <person name="Deng Y."/>
            <person name="Ran L."/>
            <person name="Shi X."/>
            <person name="Wang X."/>
            <person name="Wu Q."/>
            <person name="Li C."/>
            <person name="Ren X."/>
            <person name="Wang J."/>
            <person name="Wang X."/>
            <person name="Li D."/>
            <person name="Liu D."/>
            <person name="Zhang X."/>
            <person name="Ji Z."/>
            <person name="Zhao W."/>
            <person name="Sun Y."/>
            <person name="Zhang Z."/>
            <person name="Bao J."/>
            <person name="Han Y."/>
            <person name="Dong L."/>
            <person name="Ji J."/>
            <person name="Chen P."/>
            <person name="Wu S."/>
            <person name="Liu J."/>
            <person name="Xiao Y."/>
            <person name="Bu D."/>
            <person name="Tan J."/>
            <person name="Yang L."/>
            <person name="Ye C."/>
            <person name="Zhang J."/>
            <person name="Xu J."/>
            <person name="Zhou Y."/>
            <person name="Yu Y."/>
            <person name="Zhang B."/>
            <person name="Zhuang S."/>
            <person name="Wei H."/>
            <person name="Liu B."/>
            <person name="Lei M."/>
            <person name="Yu H."/>
            <person name="Li Y."/>
            <person name="Xu H."/>
            <person name="Wei S."/>
            <person name="He X."/>
            <person name="Fang L."/>
            <person name="Zhang Z."/>
            <person name="Zhang Y."/>
            <person name="Huang X."/>
            <person name="Su Z."/>
            <person name="Tong W."/>
            <person name="Li J."/>
            <person name="Tong Z."/>
            <person name="Li S."/>
            <person name="Ye J."/>
            <person name="Wang L."/>
            <person name="Fang L."/>
            <person name="Lei T."/>
            <person name="Chen C."/>
            <person name="Chen H."/>
            <person name="Xu Z."/>
            <person name="Li H."/>
            <person name="Huang H."/>
            <person name="Zhang F."/>
            <person name="Xu H."/>
            <person name="Li N."/>
            <person name="Zhao C."/>
            <person name="Li S."/>
            <person name="Dong L."/>
            <person name="Huang Y."/>
            <person name="Li L."/>
            <person name="Xi Y."/>
            <person name="Qi Q."/>
            <person name="Li W."/>
            <person name="Zhang B."/>
            <person name="Hu W."/>
            <person name="Zhang Y."/>
            <person name="Tian X."/>
            <person name="Jiao Y."/>
            <person name="Liang X."/>
            <person name="Jin J."/>
            <person name="Gao L."/>
            <person name="Zheng W."/>
            <person name="Hao B."/>
            <person name="Liu S."/>
            <person name="Wang W."/>
            <person name="Yuan L."/>
            <person name="Cao M."/>
            <person name="McDermott J."/>
            <person name="Samudrala R."/>
            <person name="Wang J."/>
            <person name="Wong G.K."/>
            <person name="Yang H."/>
        </authorList>
    </citation>
    <scope>NUCLEOTIDE SEQUENCE [LARGE SCALE GENOMIC DNA]</scope>
    <source>
        <strain evidence="3">cv. 93-11</strain>
    </source>
</reference>
<feature type="compositionally biased region" description="Gly residues" evidence="1">
    <location>
        <begin position="35"/>
        <end position="47"/>
    </location>
</feature>
<dbReference type="HOGENOM" id="CLU_1830335_0_0_1"/>
<accession>B8AAV2</accession>
<keyword evidence="3" id="KW-1185">Reference proteome</keyword>
<proteinExistence type="predicted"/>
<dbReference type="Proteomes" id="UP000007015">
    <property type="component" value="Chromosome 1"/>
</dbReference>
<dbReference type="OMA" id="SRGQIGC"/>